<organism evidence="2 3">
    <name type="scientific">Prochlorococcus marinus (strain MIT 9303)</name>
    <dbReference type="NCBI Taxonomy" id="59922"/>
    <lineage>
        <taxon>Bacteria</taxon>
        <taxon>Bacillati</taxon>
        <taxon>Cyanobacteriota</taxon>
        <taxon>Cyanophyceae</taxon>
        <taxon>Synechococcales</taxon>
        <taxon>Prochlorococcaceae</taxon>
        <taxon>Prochlorococcus</taxon>
    </lineage>
</organism>
<dbReference type="AlphaFoldDB" id="A2CBK5"/>
<dbReference type="EMBL" id="CP000554">
    <property type="protein sequence ID" value="ABM78865.1"/>
    <property type="molecule type" value="Genomic_DNA"/>
</dbReference>
<feature type="region of interest" description="Disordered" evidence="1">
    <location>
        <begin position="19"/>
        <end position="51"/>
    </location>
</feature>
<protein>
    <submittedName>
        <fullName evidence="2">Uncharacterized protein</fullName>
    </submittedName>
</protein>
<dbReference type="KEGG" id="pmf:P9303_21301"/>
<reference evidence="2 3" key="1">
    <citation type="journal article" date="2007" name="PLoS Genet.">
        <title>Patterns and implications of gene gain and loss in the evolution of Prochlorococcus.</title>
        <authorList>
            <person name="Kettler G.C."/>
            <person name="Martiny A.C."/>
            <person name="Huang K."/>
            <person name="Zucker J."/>
            <person name="Coleman M.L."/>
            <person name="Rodrigue S."/>
            <person name="Chen F."/>
            <person name="Lapidus A."/>
            <person name="Ferriera S."/>
            <person name="Johnson J."/>
            <person name="Steglich C."/>
            <person name="Church G.M."/>
            <person name="Richardson P."/>
            <person name="Chisholm S.W."/>
        </authorList>
    </citation>
    <scope>NUCLEOTIDE SEQUENCE [LARGE SCALE GENOMIC DNA]</scope>
    <source>
        <strain evidence="2 3">MIT 9303</strain>
    </source>
</reference>
<sequence length="51" mass="5689">MINLSQLLIFALGTLQRGLSAPQNSSRGQDYRNSRHFHACSELNDDGGQDR</sequence>
<evidence type="ECO:0000313" key="2">
    <source>
        <dbReference type="EMBL" id="ABM78865.1"/>
    </source>
</evidence>
<accession>A2CBK5</accession>
<evidence type="ECO:0000313" key="3">
    <source>
        <dbReference type="Proteomes" id="UP000002274"/>
    </source>
</evidence>
<dbReference type="STRING" id="59922.P9303_21301"/>
<gene>
    <name evidence="2" type="ordered locus">P9303_21301</name>
</gene>
<evidence type="ECO:0000256" key="1">
    <source>
        <dbReference type="SAM" id="MobiDB-lite"/>
    </source>
</evidence>
<proteinExistence type="predicted"/>
<dbReference type="Proteomes" id="UP000002274">
    <property type="component" value="Chromosome"/>
</dbReference>
<name>A2CBK5_PROM3</name>
<dbReference type="HOGENOM" id="CLU_3102549_0_0_3"/>